<dbReference type="InterPro" id="IPR012349">
    <property type="entry name" value="Split_barrel_FMN-bd"/>
</dbReference>
<dbReference type="Gene3D" id="2.30.110.10">
    <property type="entry name" value="Electron Transport, Fmn-binding Protein, Chain A"/>
    <property type="match status" value="1"/>
</dbReference>
<comment type="caution">
    <text evidence="1">The sequence shown here is derived from an EMBL/GenBank/DDBJ whole genome shotgun (WGS) entry which is preliminary data.</text>
</comment>
<accession>A0A0A0BAX7</accession>
<organism evidence="1 2">
    <name type="scientific">Cellulomonas cellasea DSM 20118</name>
    <dbReference type="NCBI Taxonomy" id="1408250"/>
    <lineage>
        <taxon>Bacteria</taxon>
        <taxon>Bacillati</taxon>
        <taxon>Actinomycetota</taxon>
        <taxon>Actinomycetes</taxon>
        <taxon>Micrococcales</taxon>
        <taxon>Cellulomonadaceae</taxon>
        <taxon>Cellulomonas</taxon>
    </lineage>
</organism>
<dbReference type="STRING" id="1408250.Q760_06545"/>
<name>A0A0A0BAX7_9CELL</name>
<dbReference type="EMBL" id="AXNT01000018">
    <property type="protein sequence ID" value="KGM03292.1"/>
    <property type="molecule type" value="Genomic_DNA"/>
</dbReference>
<evidence type="ECO:0000313" key="2">
    <source>
        <dbReference type="Proteomes" id="UP000029833"/>
    </source>
</evidence>
<evidence type="ECO:0000313" key="1">
    <source>
        <dbReference type="EMBL" id="KGM03292.1"/>
    </source>
</evidence>
<proteinExistence type="predicted"/>
<gene>
    <name evidence="1" type="ORF">Q760_06545</name>
</gene>
<evidence type="ECO:0008006" key="3">
    <source>
        <dbReference type="Google" id="ProtNLM"/>
    </source>
</evidence>
<dbReference type="OrthoDB" id="3292498at2"/>
<sequence>MAAPAGPPRLNRLVTSLITSRRLGPVVRRRMTVVRYAGRRSGRVISTPVGYRRRGAGVVEIPVGLPGRKTWWRNFTGEGAALTLLLDGSPREGHAVATRGARGTVLVTVALAPTGDA</sequence>
<protein>
    <recommendedName>
        <fullName evidence="3">Nitroreductase</fullName>
    </recommendedName>
</protein>
<reference evidence="1 2" key="1">
    <citation type="submission" date="2013-10" db="EMBL/GenBank/DDBJ databases">
        <authorList>
            <person name="Wang G."/>
            <person name="Zhuang W."/>
        </authorList>
    </citation>
    <scope>NUCLEOTIDE SEQUENCE [LARGE SCALE GENOMIC DNA]</scope>
    <source>
        <strain evidence="1 2">DSM 20118</strain>
    </source>
</reference>
<dbReference type="AlphaFoldDB" id="A0A0A0BAX7"/>
<dbReference type="Proteomes" id="UP000029833">
    <property type="component" value="Unassembled WGS sequence"/>
</dbReference>
<keyword evidence="2" id="KW-1185">Reference proteome</keyword>